<dbReference type="RefSeq" id="XP_043057590.1">
    <property type="nucleotide sequence ID" value="XM_043205765.1"/>
</dbReference>
<dbReference type="Proteomes" id="UP001196530">
    <property type="component" value="Unassembled WGS sequence"/>
</dbReference>
<reference evidence="2" key="1">
    <citation type="journal article" date="2021" name="G3 (Bethesda)">
        <title>Genomic diversity, chromosomal rearrangements, and interspecies hybridization in the ogataea polymorpha species complex.</title>
        <authorList>
            <person name="Hanson S.J."/>
            <person name="Cinneide E.O."/>
            <person name="Salzberg L.I."/>
            <person name="Wolfe K.H."/>
            <person name="McGowan J."/>
            <person name="Fitzpatrick D.A."/>
            <person name="Matlin K."/>
        </authorList>
    </citation>
    <scope>NUCLEOTIDE SEQUENCE</scope>
    <source>
        <strain evidence="2">61-244</strain>
    </source>
</reference>
<sequence>MRRIFHSRYGSSSSPDTAQVITTKIWHQKYGFARESSTISSATTSATTYGSPETMLTYEIAGMRSPPDPTMSAVSGVKLTQLTPSSSPDRNANTIISAYTVTKIQNTPASSASSSEQMMVHRQHDGTLVAAQPDRRAERRVREQHDGVREVVHKAPRAHVLHGQRSDHVPVEQFAGLAPEACVFRVEGPSRPHQSDRHRQHGPAHKPHHAQRPDLAVRAGDDGAGRAAENQSRKPCSRVPDAGGDGPFAQEPGRQNHDRRARHKHKPDGHQQALEHHQLHHVFCDRRQPERNKHQRAASAHHQLEWIPFGQHVSELAEHKADSKRETANHGKLSFCGSRKDVGFQIVVQVHSEGRIHSPRKRVDAAHTRGRHPAPEGAVRRRVLEIRSVVLSVVQTLCKSSLRSSNLVLVSDGLYDAGGAAEYPLEPRARPGLVRQRDPRRDRGMCRHD</sequence>
<name>A0AAN6I3L2_PICAN</name>
<dbReference type="EMBL" id="JAHLUX010000012">
    <property type="protein sequence ID" value="KAG7816037.1"/>
    <property type="molecule type" value="Genomic_DNA"/>
</dbReference>
<dbReference type="GeneID" id="66129054"/>
<dbReference type="AlphaFoldDB" id="A0AAN6I3L2"/>
<evidence type="ECO:0000313" key="3">
    <source>
        <dbReference type="Proteomes" id="UP001196530"/>
    </source>
</evidence>
<evidence type="ECO:0000256" key="1">
    <source>
        <dbReference type="SAM" id="MobiDB-lite"/>
    </source>
</evidence>
<feature type="region of interest" description="Disordered" evidence="1">
    <location>
        <begin position="355"/>
        <end position="374"/>
    </location>
</feature>
<evidence type="ECO:0000313" key="2">
    <source>
        <dbReference type="EMBL" id="KAG7816037.1"/>
    </source>
</evidence>
<feature type="compositionally biased region" description="Basic and acidic residues" evidence="1">
    <location>
        <begin position="355"/>
        <end position="367"/>
    </location>
</feature>
<gene>
    <name evidence="2" type="ORF">KL928_005003</name>
</gene>
<feature type="region of interest" description="Disordered" evidence="1">
    <location>
        <begin position="427"/>
        <end position="449"/>
    </location>
</feature>
<feature type="compositionally biased region" description="Basic residues" evidence="1">
    <location>
        <begin position="198"/>
        <end position="210"/>
    </location>
</feature>
<comment type="caution">
    <text evidence="2">The sequence shown here is derived from an EMBL/GenBank/DDBJ whole genome shotgun (WGS) entry which is preliminary data.</text>
</comment>
<proteinExistence type="predicted"/>
<feature type="compositionally biased region" description="Basic residues" evidence="1">
    <location>
        <begin position="257"/>
        <end position="267"/>
    </location>
</feature>
<feature type="compositionally biased region" description="Basic and acidic residues" evidence="1">
    <location>
        <begin position="188"/>
        <end position="197"/>
    </location>
</feature>
<accession>A0AAN6I3L2</accession>
<feature type="region of interest" description="Disordered" evidence="1">
    <location>
        <begin position="187"/>
        <end position="273"/>
    </location>
</feature>
<protein>
    <submittedName>
        <fullName evidence="2">Uncharacterized protein</fullName>
    </submittedName>
</protein>
<organism evidence="2 3">
    <name type="scientific">Pichia angusta</name>
    <name type="common">Yeast</name>
    <name type="synonym">Hansenula polymorpha</name>
    <dbReference type="NCBI Taxonomy" id="870730"/>
    <lineage>
        <taxon>Eukaryota</taxon>
        <taxon>Fungi</taxon>
        <taxon>Dikarya</taxon>
        <taxon>Ascomycota</taxon>
        <taxon>Saccharomycotina</taxon>
        <taxon>Pichiomycetes</taxon>
        <taxon>Pichiales</taxon>
        <taxon>Pichiaceae</taxon>
        <taxon>Ogataea</taxon>
    </lineage>
</organism>